<evidence type="ECO:0000256" key="7">
    <source>
        <dbReference type="ARBA" id="ARBA00023004"/>
    </source>
</evidence>
<dbReference type="NCBIfam" id="TIGR01574">
    <property type="entry name" value="miaB-methiolase"/>
    <property type="match status" value="1"/>
</dbReference>
<dbReference type="GO" id="GO:0005829">
    <property type="term" value="C:cytosol"/>
    <property type="evidence" value="ECO:0007669"/>
    <property type="project" value="TreeGrafter"/>
</dbReference>
<dbReference type="SUPFAM" id="SSF102114">
    <property type="entry name" value="Radical SAM enzymes"/>
    <property type="match status" value="1"/>
</dbReference>
<keyword evidence="4" id="KW-0808">Transferase</keyword>
<evidence type="ECO:0000256" key="3">
    <source>
        <dbReference type="ARBA" id="ARBA00022485"/>
    </source>
</evidence>
<comment type="function">
    <text evidence="2">Catalyzes the methylthiolation of N6-(dimethylallyl)adenosine (i(6)A), leading to the formation of 2-methylthio-N6-(dimethylallyl)adenosine (ms(2)i(6)A) at position 37 in tRNAs that read codons beginning with uridine.</text>
</comment>
<dbReference type="InterPro" id="IPR006638">
    <property type="entry name" value="Elp3/MiaA/NifB-like_rSAM"/>
</dbReference>
<dbReference type="SFLD" id="SFLDG01061">
    <property type="entry name" value="methylthiotransferase"/>
    <property type="match status" value="1"/>
</dbReference>
<protein>
    <recommendedName>
        <fullName evidence="9">tRNA-2-methylthio-N(6)-dimethylallyladenosine synthase</fullName>
        <ecNumber evidence="9">2.8.4.3</ecNumber>
    </recommendedName>
</protein>
<dbReference type="NCBIfam" id="TIGR00089">
    <property type="entry name" value="MiaB/RimO family radical SAM methylthiotransferase"/>
    <property type="match status" value="1"/>
</dbReference>
<dbReference type="InterPro" id="IPR023404">
    <property type="entry name" value="rSAM_horseshoe"/>
</dbReference>
<accession>A2ID47</accession>
<comment type="cofactor">
    <cofactor evidence="1">
        <name>[4Fe-4S] cluster</name>
        <dbReference type="ChEBI" id="CHEBI:49883"/>
    </cofactor>
</comment>
<keyword evidence="8" id="KW-0411">Iron-sulfur</keyword>
<dbReference type="EC" id="2.8.4.3" evidence="9"/>
<keyword evidence="3" id="KW-0004">4Fe-4S</keyword>
<dbReference type="Pfam" id="PF01938">
    <property type="entry name" value="TRAM"/>
    <property type="match status" value="1"/>
</dbReference>
<dbReference type="FunFam" id="3.80.30.20:FF:000001">
    <property type="entry name" value="tRNA-2-methylthio-N(6)-dimethylallyladenosine synthase 2"/>
    <property type="match status" value="1"/>
</dbReference>
<dbReference type="PROSITE" id="PS51449">
    <property type="entry name" value="MTTASE_N"/>
    <property type="match status" value="1"/>
</dbReference>
<dbReference type="InterPro" id="IPR002792">
    <property type="entry name" value="TRAM_dom"/>
</dbReference>
<feature type="domain" description="TRAM" evidence="10">
    <location>
        <begin position="295"/>
        <end position="358"/>
    </location>
</feature>
<evidence type="ECO:0000256" key="6">
    <source>
        <dbReference type="ARBA" id="ARBA00022723"/>
    </source>
</evidence>
<dbReference type="GO" id="GO:0051539">
    <property type="term" value="F:4 iron, 4 sulfur cluster binding"/>
    <property type="evidence" value="ECO:0007669"/>
    <property type="project" value="UniProtKB-KW"/>
</dbReference>
<dbReference type="InterPro" id="IPR013848">
    <property type="entry name" value="Methylthiotransferase_N"/>
</dbReference>
<keyword evidence="7" id="KW-0408">Iron</keyword>
<organism evidence="13">
    <name type="scientific">Pasteuria ramosa</name>
    <dbReference type="NCBI Taxonomy" id="225322"/>
    <lineage>
        <taxon>Bacteria</taxon>
        <taxon>Bacillati</taxon>
        <taxon>Bacillota</taxon>
        <taxon>Bacilli</taxon>
        <taxon>Bacillales</taxon>
        <taxon>Pasteuriaceae</taxon>
        <taxon>Pasteuria</taxon>
    </lineage>
</organism>
<gene>
    <name evidence="13" type="primary">miaB</name>
</gene>
<evidence type="ECO:0000259" key="10">
    <source>
        <dbReference type="PROSITE" id="PS50926"/>
    </source>
</evidence>
<evidence type="ECO:0000259" key="11">
    <source>
        <dbReference type="PROSITE" id="PS51449"/>
    </source>
</evidence>
<dbReference type="AlphaFoldDB" id="A2ID47"/>
<dbReference type="EMBL" id="EF203476">
    <property type="protein sequence ID" value="ABM55768.1"/>
    <property type="molecule type" value="Genomic_DNA"/>
</dbReference>
<dbReference type="GO" id="GO:0046872">
    <property type="term" value="F:metal ion binding"/>
    <property type="evidence" value="ECO:0007669"/>
    <property type="project" value="UniProtKB-KW"/>
</dbReference>
<feature type="domain" description="Radical SAM core" evidence="12">
    <location>
        <begin position="62"/>
        <end position="292"/>
    </location>
</feature>
<dbReference type="Gene3D" id="3.80.30.20">
    <property type="entry name" value="tm_1862 like domain"/>
    <property type="match status" value="1"/>
</dbReference>
<evidence type="ECO:0000256" key="9">
    <source>
        <dbReference type="ARBA" id="ARBA00033765"/>
    </source>
</evidence>
<dbReference type="PANTHER" id="PTHR43020:SF2">
    <property type="entry name" value="MITOCHONDRIAL TRNA METHYLTHIOTRANSFERASE CDK5RAP1"/>
    <property type="match status" value="1"/>
</dbReference>
<evidence type="ECO:0000313" key="13">
    <source>
        <dbReference type="EMBL" id="ABM55768.1"/>
    </source>
</evidence>
<dbReference type="InterPro" id="IPR005839">
    <property type="entry name" value="Methylthiotransferase"/>
</dbReference>
<dbReference type="InterPro" id="IPR007197">
    <property type="entry name" value="rSAM"/>
</dbReference>
<keyword evidence="6" id="KW-0479">Metal-binding</keyword>
<reference evidence="13" key="1">
    <citation type="submission" date="2006-12" db="EMBL/GenBank/DDBJ databases">
        <title>Identification of putative 2-methylthioadenine synthetase (MiaB) gene from the cosmid library in Pasteuria ramosa isolate P1.</title>
        <authorList>
            <person name="Nong G."/>
            <person name="Chow V."/>
            <person name="Mouton L."/>
            <person name="Ebert D."/>
            <person name="Preston J.F."/>
        </authorList>
    </citation>
    <scope>NUCLEOTIDE SEQUENCE</scope>
    <source>
        <strain evidence="13">P1</strain>
    </source>
</reference>
<evidence type="ECO:0000256" key="1">
    <source>
        <dbReference type="ARBA" id="ARBA00001966"/>
    </source>
</evidence>
<dbReference type="PROSITE" id="PS51918">
    <property type="entry name" value="RADICAL_SAM"/>
    <property type="match status" value="1"/>
</dbReference>
<dbReference type="InterPro" id="IPR058240">
    <property type="entry name" value="rSAM_sf"/>
</dbReference>
<proteinExistence type="predicted"/>
<evidence type="ECO:0000256" key="5">
    <source>
        <dbReference type="ARBA" id="ARBA00022691"/>
    </source>
</evidence>
<dbReference type="SFLD" id="SFLDS00029">
    <property type="entry name" value="Radical_SAM"/>
    <property type="match status" value="1"/>
</dbReference>
<dbReference type="SFLD" id="SFLDG01082">
    <property type="entry name" value="B12-binding_domain_containing"/>
    <property type="match status" value="1"/>
</dbReference>
<sequence length="361" mass="41820">MAQEEVVVKRILQKYPYVDLLFGTHNIHRLPYLLEDAYFNKEIVVEVWSREGEIVEQIPRLRHDQLRAFVNIMYGCDKFCTYCIVPYTRGKERSRQPEDIIEEIKQLAEQGYQEVTLLGQNVNAYGKDFDKFPYRLSNLLDDLSKINISRVRFTTSHPKDCDDELINVLAKRGNLVEHFHLPVQSGDDTILKRMGRGHTREQYLMFVQRLREAIPDIVLTTDIIVGFPGETEEQFLNTIELLKEVQFDAVFSFIYSPRSGTPAADMECNLLDVTKSNRLQYLQTVQNDISLACNKLLIGNKLEVLVEGQSKKRQDRLTGRTRTNKLVHFVGSSELIGQLKWVEITSTNSFFLHGQIIDQPF</sequence>
<dbReference type="PROSITE" id="PS50926">
    <property type="entry name" value="TRAM"/>
    <property type="match status" value="1"/>
</dbReference>
<dbReference type="InterPro" id="IPR020612">
    <property type="entry name" value="Methylthiotransferase_CS"/>
</dbReference>
<dbReference type="Pfam" id="PF04055">
    <property type="entry name" value="Radical_SAM"/>
    <property type="match status" value="1"/>
</dbReference>
<dbReference type="PROSITE" id="PS01278">
    <property type="entry name" value="MTTASE_RADICAL"/>
    <property type="match status" value="1"/>
</dbReference>
<dbReference type="GO" id="GO:0035597">
    <property type="term" value="F:tRNA-2-methylthio-N(6)-dimethylallyladenosine(37) synthase activity"/>
    <property type="evidence" value="ECO:0007669"/>
    <property type="project" value="UniProtKB-EC"/>
</dbReference>
<feature type="domain" description="MTTase N-terminal" evidence="11">
    <location>
        <begin position="1"/>
        <end position="39"/>
    </location>
</feature>
<dbReference type="CDD" id="cd01335">
    <property type="entry name" value="Radical_SAM"/>
    <property type="match status" value="1"/>
</dbReference>
<evidence type="ECO:0000256" key="4">
    <source>
        <dbReference type="ARBA" id="ARBA00022679"/>
    </source>
</evidence>
<evidence type="ECO:0000256" key="2">
    <source>
        <dbReference type="ARBA" id="ARBA00003234"/>
    </source>
</evidence>
<evidence type="ECO:0000259" key="12">
    <source>
        <dbReference type="PROSITE" id="PS51918"/>
    </source>
</evidence>
<keyword evidence="5" id="KW-0949">S-adenosyl-L-methionine</keyword>
<name>A2ID47_9BACL</name>
<dbReference type="SMART" id="SM00729">
    <property type="entry name" value="Elp3"/>
    <property type="match status" value="1"/>
</dbReference>
<evidence type="ECO:0000256" key="8">
    <source>
        <dbReference type="ARBA" id="ARBA00023014"/>
    </source>
</evidence>
<dbReference type="PANTHER" id="PTHR43020">
    <property type="entry name" value="CDK5 REGULATORY SUBUNIT-ASSOCIATED PROTEIN 1"/>
    <property type="match status" value="1"/>
</dbReference>